<gene>
    <name evidence="1" type="ORF">HOLDEFILI_02257</name>
</gene>
<dbReference type="AlphaFoldDB" id="B9Y8V7"/>
<reference evidence="1 2" key="2">
    <citation type="submission" date="2009-02" db="EMBL/GenBank/DDBJ databases">
        <title>Draft genome sequence of Holdemania filiformis DSM 12042.</title>
        <authorList>
            <person name="Sudarsanam P."/>
            <person name="Ley R."/>
            <person name="Guruge J."/>
            <person name="Turnbaugh P.J."/>
            <person name="Mahowald M."/>
            <person name="Liep D."/>
            <person name="Gordon J."/>
        </authorList>
    </citation>
    <scope>NUCLEOTIDE SEQUENCE [LARGE SCALE GENOMIC DNA]</scope>
    <source>
        <strain evidence="1 2">DSM 12042</strain>
    </source>
</reference>
<dbReference type="Proteomes" id="UP000005950">
    <property type="component" value="Unassembled WGS sequence"/>
</dbReference>
<name>B9Y8V7_9FIRM</name>
<evidence type="ECO:0000313" key="1">
    <source>
        <dbReference type="EMBL" id="EEF67593.1"/>
    </source>
</evidence>
<reference evidence="1 2" key="1">
    <citation type="submission" date="2008-12" db="EMBL/GenBank/DDBJ databases">
        <authorList>
            <person name="Fulton L."/>
            <person name="Clifton S."/>
            <person name="Fulton B."/>
            <person name="Xu J."/>
            <person name="Minx P."/>
            <person name="Pepin K.H."/>
            <person name="Johnson M."/>
            <person name="Bhonagiri V."/>
            <person name="Nash W.E."/>
            <person name="Mardis E.R."/>
            <person name="Wilson R.K."/>
        </authorList>
    </citation>
    <scope>NUCLEOTIDE SEQUENCE [LARGE SCALE GENOMIC DNA]</scope>
    <source>
        <strain evidence="1 2">DSM 12042</strain>
    </source>
</reference>
<organism evidence="1 2">
    <name type="scientific">Holdemania filiformis DSM 12042</name>
    <dbReference type="NCBI Taxonomy" id="545696"/>
    <lineage>
        <taxon>Bacteria</taxon>
        <taxon>Bacillati</taxon>
        <taxon>Bacillota</taxon>
        <taxon>Erysipelotrichia</taxon>
        <taxon>Erysipelotrichales</taxon>
        <taxon>Erysipelotrichaceae</taxon>
        <taxon>Holdemania</taxon>
    </lineage>
</organism>
<dbReference type="EMBL" id="ACCF01000132">
    <property type="protein sequence ID" value="EEF67593.1"/>
    <property type="molecule type" value="Genomic_DNA"/>
</dbReference>
<comment type="caution">
    <text evidence="1">The sequence shown here is derived from an EMBL/GenBank/DDBJ whole genome shotgun (WGS) entry which is preliminary data.</text>
</comment>
<evidence type="ECO:0000313" key="2">
    <source>
        <dbReference type="Proteomes" id="UP000005950"/>
    </source>
</evidence>
<dbReference type="STRING" id="545696.HOLDEFILI_02257"/>
<protein>
    <submittedName>
        <fullName evidence="1">Uncharacterized protein</fullName>
    </submittedName>
</protein>
<dbReference type="HOGENOM" id="CLU_3271211_0_0_9"/>
<accession>B9Y8V7</accession>
<sequence length="41" mass="4450">MRQRVLNDGFQEVLVFELGAVMTVHGGKGAMGITGFRREAA</sequence>
<proteinExistence type="predicted"/>